<proteinExistence type="predicted"/>
<dbReference type="Gene3D" id="1.10.510.10">
    <property type="entry name" value="Transferase(Phosphotransferase) domain 1"/>
    <property type="match status" value="1"/>
</dbReference>
<keyword evidence="1" id="KW-0808">Transferase</keyword>
<dbReference type="SUPFAM" id="SSF56112">
    <property type="entry name" value="Protein kinase-like (PK-like)"/>
    <property type="match status" value="1"/>
</dbReference>
<keyword evidence="2" id="KW-1185">Reference proteome</keyword>
<name>A0AAJ0HDQ6_9PEZI</name>
<reference evidence="1" key="2">
    <citation type="submission" date="2023-06" db="EMBL/GenBank/DDBJ databases">
        <authorList>
            <consortium name="Lawrence Berkeley National Laboratory"/>
            <person name="Haridas S."/>
            <person name="Hensen N."/>
            <person name="Bonometti L."/>
            <person name="Westerberg I."/>
            <person name="Brannstrom I.O."/>
            <person name="Guillou S."/>
            <person name="Cros-Aarteil S."/>
            <person name="Calhoun S."/>
            <person name="Kuo A."/>
            <person name="Mondo S."/>
            <person name="Pangilinan J."/>
            <person name="Riley R."/>
            <person name="Labutti K."/>
            <person name="Andreopoulos B."/>
            <person name="Lipzen A."/>
            <person name="Chen C."/>
            <person name="Yanf M."/>
            <person name="Daum C."/>
            <person name="Ng V."/>
            <person name="Clum A."/>
            <person name="Steindorff A."/>
            <person name="Ohm R."/>
            <person name="Martin F."/>
            <person name="Silar P."/>
            <person name="Natvig D."/>
            <person name="Lalanne C."/>
            <person name="Gautier V."/>
            <person name="Ament-Velasquez S.L."/>
            <person name="Kruys A."/>
            <person name="Hutchinson M.I."/>
            <person name="Powell A.J."/>
            <person name="Barry K."/>
            <person name="Miller A.N."/>
            <person name="Grigoriev I.V."/>
            <person name="Debuchy R."/>
            <person name="Gladieux P."/>
            <person name="Thoren M.H."/>
            <person name="Johannesson H."/>
        </authorList>
    </citation>
    <scope>NUCLEOTIDE SEQUENCE</scope>
    <source>
        <strain evidence="1">CBS 955.72</strain>
    </source>
</reference>
<evidence type="ECO:0000313" key="2">
    <source>
        <dbReference type="Proteomes" id="UP001275084"/>
    </source>
</evidence>
<accession>A0AAJ0HDQ6</accession>
<dbReference type="AlphaFoldDB" id="A0AAJ0HDQ6"/>
<dbReference type="InterPro" id="IPR011009">
    <property type="entry name" value="Kinase-like_dom_sf"/>
</dbReference>
<dbReference type="Proteomes" id="UP001275084">
    <property type="component" value="Unassembled WGS sequence"/>
</dbReference>
<protein>
    <submittedName>
        <fullName evidence="1">Kinase-like domain-containing protein</fullName>
    </submittedName>
</protein>
<keyword evidence="1" id="KW-0418">Kinase</keyword>
<organism evidence="1 2">
    <name type="scientific">Lasiosphaeria hispida</name>
    <dbReference type="NCBI Taxonomy" id="260671"/>
    <lineage>
        <taxon>Eukaryota</taxon>
        <taxon>Fungi</taxon>
        <taxon>Dikarya</taxon>
        <taxon>Ascomycota</taxon>
        <taxon>Pezizomycotina</taxon>
        <taxon>Sordariomycetes</taxon>
        <taxon>Sordariomycetidae</taxon>
        <taxon>Sordariales</taxon>
        <taxon>Lasiosphaeriaceae</taxon>
        <taxon>Lasiosphaeria</taxon>
    </lineage>
</organism>
<gene>
    <name evidence="1" type="ORF">B0T25DRAFT_632391</name>
</gene>
<dbReference type="GO" id="GO:0016301">
    <property type="term" value="F:kinase activity"/>
    <property type="evidence" value="ECO:0007669"/>
    <property type="project" value="UniProtKB-KW"/>
</dbReference>
<dbReference type="EMBL" id="JAUIQD010000005">
    <property type="protein sequence ID" value="KAK3348650.1"/>
    <property type="molecule type" value="Genomic_DNA"/>
</dbReference>
<evidence type="ECO:0000313" key="1">
    <source>
        <dbReference type="EMBL" id="KAK3348650.1"/>
    </source>
</evidence>
<reference evidence="1" key="1">
    <citation type="journal article" date="2023" name="Mol. Phylogenet. Evol.">
        <title>Genome-scale phylogeny and comparative genomics of the fungal order Sordariales.</title>
        <authorList>
            <person name="Hensen N."/>
            <person name="Bonometti L."/>
            <person name="Westerberg I."/>
            <person name="Brannstrom I.O."/>
            <person name="Guillou S."/>
            <person name="Cros-Aarteil S."/>
            <person name="Calhoun S."/>
            <person name="Haridas S."/>
            <person name="Kuo A."/>
            <person name="Mondo S."/>
            <person name="Pangilinan J."/>
            <person name="Riley R."/>
            <person name="LaButti K."/>
            <person name="Andreopoulos B."/>
            <person name="Lipzen A."/>
            <person name="Chen C."/>
            <person name="Yan M."/>
            <person name="Daum C."/>
            <person name="Ng V."/>
            <person name="Clum A."/>
            <person name="Steindorff A."/>
            <person name="Ohm R.A."/>
            <person name="Martin F."/>
            <person name="Silar P."/>
            <person name="Natvig D.O."/>
            <person name="Lalanne C."/>
            <person name="Gautier V."/>
            <person name="Ament-Velasquez S.L."/>
            <person name="Kruys A."/>
            <person name="Hutchinson M.I."/>
            <person name="Powell A.J."/>
            <person name="Barry K."/>
            <person name="Miller A.N."/>
            <person name="Grigoriev I.V."/>
            <person name="Debuchy R."/>
            <person name="Gladieux P."/>
            <person name="Hiltunen Thoren M."/>
            <person name="Johannesson H."/>
        </authorList>
    </citation>
    <scope>NUCLEOTIDE SEQUENCE</scope>
    <source>
        <strain evidence="1">CBS 955.72</strain>
    </source>
</reference>
<sequence>MTAANMSAPTIMSKDDVQCLKMRDAKDISNLIGARYYCWVLGSVVEDDALYVTKLLDGPCSGHSVEQVQGTLARVPNEVIFPPLPIPWWFARTGVTVSDSWDAEPDPDVYYLKRPWVAAFGTGNDVDDGPLAHWFACEVRNLEQLARHPAHPHLVRYHGCRVRGGHITGALLGRVPGGTTLDDYARAGKTVPDKPAFLRALASAVHHLHHVVGLVHNDIHPGNIMVSPDGSTPTLIDLGSALPDGEEMLQCQPFSCWGRDPLDLDPETHYNGPLAGLPTSRRSRDLAALERLRTWLDDYDLTTDNVQDQVDAEFIAVGDRLSPNPDEEQHLPAICTERFNVAGIYGDNPSRFAVIAGKPSCTGPAGKNPCLPLGTSLSYVQEPGYTPAFDCPKGYQTALTVRHDGYFQFPKRLDVAPSSMAAFTSAFPISHVLTLVLNPTAYDTVSSPRPSTSSA</sequence>
<comment type="caution">
    <text evidence="1">The sequence shown here is derived from an EMBL/GenBank/DDBJ whole genome shotgun (WGS) entry which is preliminary data.</text>
</comment>